<comment type="similarity">
    <text evidence="1">Belongs to the peptidase M16 family.</text>
</comment>
<name>A0A3B1DBH0_9ZZZZ</name>
<evidence type="ECO:0000256" key="2">
    <source>
        <dbReference type="SAM" id="MobiDB-lite"/>
    </source>
</evidence>
<protein>
    <recommendedName>
        <fullName evidence="6">Insulinase family protein</fullName>
    </recommendedName>
</protein>
<reference evidence="5" key="1">
    <citation type="submission" date="2018-06" db="EMBL/GenBank/DDBJ databases">
        <authorList>
            <person name="Zhirakovskaya E."/>
        </authorList>
    </citation>
    <scope>NUCLEOTIDE SEQUENCE</scope>
</reference>
<feature type="domain" description="Peptidase M16 N-terminal" evidence="3">
    <location>
        <begin position="38"/>
        <end position="103"/>
    </location>
</feature>
<dbReference type="GO" id="GO:0046872">
    <property type="term" value="F:metal ion binding"/>
    <property type="evidence" value="ECO:0007669"/>
    <property type="project" value="InterPro"/>
</dbReference>
<evidence type="ECO:0008006" key="6">
    <source>
        <dbReference type="Google" id="ProtNLM"/>
    </source>
</evidence>
<organism evidence="5">
    <name type="scientific">hydrothermal vent metagenome</name>
    <dbReference type="NCBI Taxonomy" id="652676"/>
    <lineage>
        <taxon>unclassified sequences</taxon>
        <taxon>metagenomes</taxon>
        <taxon>ecological metagenomes</taxon>
    </lineage>
</organism>
<feature type="compositionally biased region" description="Basic and acidic residues" evidence="2">
    <location>
        <begin position="298"/>
        <end position="311"/>
    </location>
</feature>
<dbReference type="EMBL" id="UOGF01000108">
    <property type="protein sequence ID" value="VAX33394.1"/>
    <property type="molecule type" value="Genomic_DNA"/>
</dbReference>
<dbReference type="InterPro" id="IPR007863">
    <property type="entry name" value="Peptidase_M16_C"/>
</dbReference>
<dbReference type="Pfam" id="PF00675">
    <property type="entry name" value="Peptidase_M16"/>
    <property type="match status" value="2"/>
</dbReference>
<dbReference type="InterPro" id="IPR011765">
    <property type="entry name" value="Pept_M16_N"/>
</dbReference>
<sequence>MKKWIFIAITIIVTPLAAFAQSLADRVIEHTLSNGLRILMVERHQVPTISFQIMYRVGGVNEVNGNTGIAHLYEHMAFKGTEKIGTTNYAEERKILTEIEEINNNIVQEKRKGIHADNKRLAALEVQREKRQEEARQYVIPNELAEIYDRNGAVGFNASTGKDFTNYIVSFPANRLPLWIAMESDRMAHPVMREFYKERDVVMEERRRSVETNPGGKLYETFLATAFAAHPYGNPTLGWPSDEQNLSATQTAEFFKIYYGPSNTVISMVGDFKADEVIPQLEEAFGKIPSAPIPPRVITEEPPQRGEKRAEVEDEANARLMIGYHKPNLHHADDPVFDVIDSLLSMGRTARLYKKLVIEKKIAVSVSSRSGTPGARFSNLFTFSATPRAPHTTQESETAIYEEIERLISEGPTKEELQKVMTNLDASLIRSLRSNSGLASQLAYFETVAGDWRYTLRNRDAIAKVTAEDVKRVARTYFKKKNRTVVTLVQTESPLIVQGGSP</sequence>
<evidence type="ECO:0000259" key="4">
    <source>
        <dbReference type="Pfam" id="PF05193"/>
    </source>
</evidence>
<evidence type="ECO:0000256" key="1">
    <source>
        <dbReference type="ARBA" id="ARBA00007261"/>
    </source>
</evidence>
<gene>
    <name evidence="5" type="ORF">MNBD_NITROSPIRAE01-467</name>
</gene>
<dbReference type="InterPro" id="IPR050361">
    <property type="entry name" value="MPP/UQCRC_Complex"/>
</dbReference>
<feature type="region of interest" description="Disordered" evidence="2">
    <location>
        <begin position="292"/>
        <end position="311"/>
    </location>
</feature>
<dbReference type="PANTHER" id="PTHR11851:SF49">
    <property type="entry name" value="MITOCHONDRIAL-PROCESSING PEPTIDASE SUBUNIT ALPHA"/>
    <property type="match status" value="1"/>
</dbReference>
<proteinExistence type="inferred from homology"/>
<dbReference type="PANTHER" id="PTHR11851">
    <property type="entry name" value="METALLOPROTEASE"/>
    <property type="match status" value="1"/>
</dbReference>
<dbReference type="AlphaFoldDB" id="A0A3B1DBH0"/>
<accession>A0A3B1DBH0</accession>
<dbReference type="Gene3D" id="3.30.830.10">
    <property type="entry name" value="Metalloenzyme, LuxS/M16 peptidase-like"/>
    <property type="match status" value="2"/>
</dbReference>
<evidence type="ECO:0000259" key="3">
    <source>
        <dbReference type="Pfam" id="PF00675"/>
    </source>
</evidence>
<dbReference type="Pfam" id="PF05193">
    <property type="entry name" value="Peptidase_M16_C"/>
    <property type="match status" value="1"/>
</dbReference>
<feature type="domain" description="Peptidase M16 N-terminal" evidence="3">
    <location>
        <begin position="142"/>
        <end position="238"/>
    </location>
</feature>
<dbReference type="InterPro" id="IPR011249">
    <property type="entry name" value="Metalloenz_LuxS/M16"/>
</dbReference>
<feature type="domain" description="Peptidase M16 C-terminal" evidence="4">
    <location>
        <begin position="246"/>
        <end position="424"/>
    </location>
</feature>
<dbReference type="SUPFAM" id="SSF63411">
    <property type="entry name" value="LuxS/MPP-like metallohydrolase"/>
    <property type="match status" value="2"/>
</dbReference>
<evidence type="ECO:0000313" key="5">
    <source>
        <dbReference type="EMBL" id="VAX33394.1"/>
    </source>
</evidence>